<accession>A0A382JM27</accession>
<feature type="domain" description="GIY-YIG" evidence="1">
    <location>
        <begin position="27"/>
        <end position="113"/>
    </location>
</feature>
<dbReference type="InterPro" id="IPR000305">
    <property type="entry name" value="GIY-YIG_endonuc"/>
</dbReference>
<name>A0A382JM27_9ZZZZ</name>
<sequence length="257" mass="29502">MIQGTRHHPFNMARMTDDIPIEVAEQLGHYVYLYIDPRNDSIQYIGKGVGSRALSHLSDDSDSEKVVWINELKNQGQSPRIEILRYNLRDSAEALAVESAAIDLIGVKNLKNVVRGHKADQFGRMNINEIRSRLASENAEINDPVILVRINRTFKSGMDDDDVYEITRGVWKMGERRNGAKYAMAVYRGIVRGVFSIEKWHPAGSTKYNWRKDVFDNPDRWEFTGNVANQEILDKYIFTRVQSYLGKSQNSIIYVNC</sequence>
<evidence type="ECO:0000313" key="2">
    <source>
        <dbReference type="EMBL" id="SVC12745.1"/>
    </source>
</evidence>
<evidence type="ECO:0000259" key="1">
    <source>
        <dbReference type="PROSITE" id="PS50164"/>
    </source>
</evidence>
<dbReference type="EMBL" id="UINC01074997">
    <property type="protein sequence ID" value="SVC12745.1"/>
    <property type="molecule type" value="Genomic_DNA"/>
</dbReference>
<dbReference type="PROSITE" id="PS50164">
    <property type="entry name" value="GIY_YIG"/>
    <property type="match status" value="1"/>
</dbReference>
<reference evidence="2" key="1">
    <citation type="submission" date="2018-05" db="EMBL/GenBank/DDBJ databases">
        <authorList>
            <person name="Lanie J.A."/>
            <person name="Ng W.-L."/>
            <person name="Kazmierczak K.M."/>
            <person name="Andrzejewski T.M."/>
            <person name="Davidsen T.M."/>
            <person name="Wayne K.J."/>
            <person name="Tettelin H."/>
            <person name="Glass J.I."/>
            <person name="Rusch D."/>
            <person name="Podicherti R."/>
            <person name="Tsui H.-C.T."/>
            <person name="Winkler M.E."/>
        </authorList>
    </citation>
    <scope>NUCLEOTIDE SEQUENCE</scope>
</reference>
<organism evidence="2">
    <name type="scientific">marine metagenome</name>
    <dbReference type="NCBI Taxonomy" id="408172"/>
    <lineage>
        <taxon>unclassified sequences</taxon>
        <taxon>metagenomes</taxon>
        <taxon>ecological metagenomes</taxon>
    </lineage>
</organism>
<dbReference type="CDD" id="cd10440">
    <property type="entry name" value="GIY-YIG_COG3680"/>
    <property type="match status" value="1"/>
</dbReference>
<protein>
    <recommendedName>
        <fullName evidence="1">GIY-YIG domain-containing protein</fullName>
    </recommendedName>
</protein>
<gene>
    <name evidence="2" type="ORF">METZ01_LOCUS265599</name>
</gene>
<dbReference type="AlphaFoldDB" id="A0A382JM27"/>
<proteinExistence type="predicted"/>
<dbReference type="Pfam" id="PF22945">
    <property type="entry name" value="LEM-3_GIY-YIG"/>
    <property type="match status" value="1"/>
</dbReference>